<evidence type="ECO:0008006" key="5">
    <source>
        <dbReference type="Google" id="ProtNLM"/>
    </source>
</evidence>
<organism evidence="3 4">
    <name type="scientific">Paludisphaera borealis</name>
    <dbReference type="NCBI Taxonomy" id="1387353"/>
    <lineage>
        <taxon>Bacteria</taxon>
        <taxon>Pseudomonadati</taxon>
        <taxon>Planctomycetota</taxon>
        <taxon>Planctomycetia</taxon>
        <taxon>Isosphaerales</taxon>
        <taxon>Isosphaeraceae</taxon>
        <taxon>Paludisphaera</taxon>
    </lineage>
</organism>
<dbReference type="PANTHER" id="PTHR37305">
    <property type="entry name" value="INTEGRAL MEMBRANE PROTEIN-RELATED"/>
    <property type="match status" value="1"/>
</dbReference>
<dbReference type="EMBL" id="CP019082">
    <property type="protein sequence ID" value="APW61345.1"/>
    <property type="molecule type" value="Genomic_DNA"/>
</dbReference>
<feature type="transmembrane region" description="Helical" evidence="2">
    <location>
        <begin position="220"/>
        <end position="238"/>
    </location>
</feature>
<gene>
    <name evidence="3" type="ORF">BSF38_02859</name>
</gene>
<feature type="transmembrane region" description="Helical" evidence="2">
    <location>
        <begin position="150"/>
        <end position="176"/>
    </location>
</feature>
<dbReference type="GO" id="GO:0005886">
    <property type="term" value="C:plasma membrane"/>
    <property type="evidence" value="ECO:0007669"/>
    <property type="project" value="UniProtKB-SubCell"/>
</dbReference>
<keyword evidence="2" id="KW-0472">Membrane</keyword>
<evidence type="ECO:0000313" key="4">
    <source>
        <dbReference type="Proteomes" id="UP000186309"/>
    </source>
</evidence>
<dbReference type="Proteomes" id="UP000186309">
    <property type="component" value="Chromosome"/>
</dbReference>
<dbReference type="RefSeq" id="WP_076346621.1">
    <property type="nucleotide sequence ID" value="NZ_CP019082.1"/>
</dbReference>
<accession>A0A1U7CQX8</accession>
<evidence type="ECO:0000313" key="3">
    <source>
        <dbReference type="EMBL" id="APW61345.1"/>
    </source>
</evidence>
<dbReference type="AlphaFoldDB" id="A0A1U7CQX8"/>
<protein>
    <recommendedName>
        <fullName evidence="5">ABC-2 type transporter domain-containing protein</fullName>
    </recommendedName>
</protein>
<keyword evidence="2" id="KW-0812">Transmembrane</keyword>
<feature type="transmembrane region" description="Helical" evidence="2">
    <location>
        <begin position="332"/>
        <end position="351"/>
    </location>
</feature>
<evidence type="ECO:0000256" key="1">
    <source>
        <dbReference type="SAM" id="MobiDB-lite"/>
    </source>
</evidence>
<proteinExistence type="predicted"/>
<sequence length="361" mass="39766">MPILDQGYQHWNGKLAGHALRWLTITRQGVRAQLKNRWVLLMLLSALLPALVLAAFLIVWGLFEQKSAVLTPILFLFTSLPDALKDGPKGYRSTFWVLAFSLFFEVQIFVCMILTVLVGPDLISQDLRFNALPLYFSRPLRRIDYFLGKFGVIAAFLLTVTLIPALLAFVVGLAFSLDPMMIRDTWRVLAASIAFSLVATLSAGLLMLAFSSLSRNSRQVAAMWIGLWMVGGVASGVLKHSPYREWSPLVSYTMNLSQVREALFDVDRERERVGELFRAGKSTLDSASRFGPLGLGKRRGRGDRDPITPPIPPSPPGGKNNATNLASAPVPWTWSAGVLAGLGAASIVVLSTRVRSLDRLK</sequence>
<dbReference type="PANTHER" id="PTHR37305:SF1">
    <property type="entry name" value="MEMBRANE PROTEIN"/>
    <property type="match status" value="1"/>
</dbReference>
<name>A0A1U7CQX8_9BACT</name>
<feature type="transmembrane region" description="Helical" evidence="2">
    <location>
        <begin position="188"/>
        <end position="208"/>
    </location>
</feature>
<feature type="transmembrane region" description="Helical" evidence="2">
    <location>
        <begin position="38"/>
        <end position="63"/>
    </location>
</feature>
<feature type="region of interest" description="Disordered" evidence="1">
    <location>
        <begin position="294"/>
        <end position="324"/>
    </location>
</feature>
<dbReference type="GO" id="GO:0140359">
    <property type="term" value="F:ABC-type transporter activity"/>
    <property type="evidence" value="ECO:0007669"/>
    <property type="project" value="InterPro"/>
</dbReference>
<dbReference type="STRING" id="1387353.BSF38_02859"/>
<dbReference type="KEGG" id="pbor:BSF38_02859"/>
<feature type="compositionally biased region" description="Pro residues" evidence="1">
    <location>
        <begin position="307"/>
        <end position="316"/>
    </location>
</feature>
<reference evidence="4" key="1">
    <citation type="submission" date="2016-12" db="EMBL/GenBank/DDBJ databases">
        <title>Comparative genomics of four Isosphaeraceae planctomycetes: a common pool of plasmids and glycoside hydrolase genes.</title>
        <authorList>
            <person name="Ivanova A."/>
        </authorList>
    </citation>
    <scope>NUCLEOTIDE SEQUENCE [LARGE SCALE GENOMIC DNA]</scope>
    <source>
        <strain evidence="4">PX4</strain>
    </source>
</reference>
<dbReference type="OrthoDB" id="209761at2"/>
<dbReference type="Pfam" id="PF12679">
    <property type="entry name" value="ABC2_membrane_2"/>
    <property type="match status" value="1"/>
</dbReference>
<evidence type="ECO:0000256" key="2">
    <source>
        <dbReference type="SAM" id="Phobius"/>
    </source>
</evidence>
<keyword evidence="2" id="KW-1133">Transmembrane helix</keyword>
<feature type="transmembrane region" description="Helical" evidence="2">
    <location>
        <begin position="95"/>
        <end position="118"/>
    </location>
</feature>
<keyword evidence="4" id="KW-1185">Reference proteome</keyword>